<dbReference type="Proteomes" id="UP000253676">
    <property type="component" value="Unassembled WGS sequence"/>
</dbReference>
<name>A0A366B116_9FLAO</name>
<comment type="caution">
    <text evidence="8">The sequence shown here is derived from an EMBL/GenBank/DDBJ whole genome shotgun (WGS) entry which is preliminary data.</text>
</comment>
<dbReference type="SUPFAM" id="SSF103088">
    <property type="entry name" value="OmpA-like"/>
    <property type="match status" value="1"/>
</dbReference>
<dbReference type="Pfam" id="PF00691">
    <property type="entry name" value="OmpA"/>
    <property type="match status" value="1"/>
</dbReference>
<keyword evidence="3" id="KW-0998">Cell outer membrane</keyword>
<proteinExistence type="predicted"/>
<organism evidence="8 9">
    <name type="scientific">Flavobacterium psychrolimnae</name>
    <dbReference type="NCBI Taxonomy" id="249351"/>
    <lineage>
        <taxon>Bacteria</taxon>
        <taxon>Pseudomonadati</taxon>
        <taxon>Bacteroidota</taxon>
        <taxon>Flavobacteriia</taxon>
        <taxon>Flavobacteriales</taxon>
        <taxon>Flavobacteriaceae</taxon>
        <taxon>Flavobacterium</taxon>
    </lineage>
</organism>
<keyword evidence="6" id="KW-1133">Transmembrane helix</keyword>
<dbReference type="PRINTS" id="PR01021">
    <property type="entry name" value="OMPADOMAIN"/>
</dbReference>
<feature type="domain" description="OmpA-like" evidence="7">
    <location>
        <begin position="157"/>
        <end position="273"/>
    </location>
</feature>
<evidence type="ECO:0000256" key="1">
    <source>
        <dbReference type="ARBA" id="ARBA00004442"/>
    </source>
</evidence>
<dbReference type="PANTHER" id="PTHR30329:SF21">
    <property type="entry name" value="LIPOPROTEIN YIAD-RELATED"/>
    <property type="match status" value="1"/>
</dbReference>
<keyword evidence="6" id="KW-0812">Transmembrane</keyword>
<sequence length="273" mass="29974">MAAPLVLSYFAKSGMTLSSLKSLLSSQKENILSAAPSGLNLGVGSTSDNDIRAKIHDVRKAETSSAKWLIPLLLVGAGLFALFFFSKGCNRKEVTPVVPTETVDTGTTKMDAVVDETQNALGNFFKFKLPNGIELNAPEFGIENKLNNWLSDKTKVVDKTTWFNFDRLLFDTGKATLRPESQEQLKNMAEILKAYPAVELKIGGYTDNVGDPTFNLKLSGDRAKSVKDEMIKMGIAKERLESEGYGEQFPVASNDTEEGKAKNRRIAVRVTKK</sequence>
<dbReference type="InterPro" id="IPR006664">
    <property type="entry name" value="OMP_bac"/>
</dbReference>
<gene>
    <name evidence="8" type="ORF">DR980_08845</name>
</gene>
<feature type="compositionally biased region" description="Basic residues" evidence="5">
    <location>
        <begin position="262"/>
        <end position="273"/>
    </location>
</feature>
<feature type="region of interest" description="Disordered" evidence="5">
    <location>
        <begin position="246"/>
        <end position="273"/>
    </location>
</feature>
<evidence type="ECO:0000256" key="5">
    <source>
        <dbReference type="SAM" id="MobiDB-lite"/>
    </source>
</evidence>
<evidence type="ECO:0000256" key="3">
    <source>
        <dbReference type="ARBA" id="ARBA00023237"/>
    </source>
</evidence>
<keyword evidence="2 4" id="KW-0472">Membrane</keyword>
<comment type="subcellular location">
    <subcellularLocation>
        <location evidence="1">Cell outer membrane</location>
    </subcellularLocation>
</comment>
<accession>A0A366B116</accession>
<feature type="transmembrane region" description="Helical" evidence="6">
    <location>
        <begin position="68"/>
        <end position="85"/>
    </location>
</feature>
<evidence type="ECO:0000313" key="8">
    <source>
        <dbReference type="EMBL" id="RBN50343.1"/>
    </source>
</evidence>
<evidence type="ECO:0000256" key="6">
    <source>
        <dbReference type="SAM" id="Phobius"/>
    </source>
</evidence>
<dbReference type="PROSITE" id="PS51123">
    <property type="entry name" value="OMPA_2"/>
    <property type="match status" value="1"/>
</dbReference>
<dbReference type="AlphaFoldDB" id="A0A366B116"/>
<dbReference type="OrthoDB" id="9782229at2"/>
<evidence type="ECO:0000256" key="4">
    <source>
        <dbReference type="PROSITE-ProRule" id="PRU00473"/>
    </source>
</evidence>
<dbReference type="GO" id="GO:0009279">
    <property type="term" value="C:cell outer membrane"/>
    <property type="evidence" value="ECO:0007669"/>
    <property type="project" value="UniProtKB-SubCell"/>
</dbReference>
<dbReference type="PRINTS" id="PR01023">
    <property type="entry name" value="NAFLGMOTY"/>
</dbReference>
<dbReference type="InterPro" id="IPR036737">
    <property type="entry name" value="OmpA-like_sf"/>
</dbReference>
<reference evidence="8 9" key="1">
    <citation type="submission" date="2018-07" db="EMBL/GenBank/DDBJ databases">
        <title>Complete genome sequence of Flavobacterium psychrolimnae LMG 22018.</title>
        <authorList>
            <person name="Kim D.-U."/>
        </authorList>
    </citation>
    <scope>NUCLEOTIDE SEQUENCE [LARGE SCALE GENOMIC DNA]</scope>
    <source>
        <strain evidence="8 9">LMG 22018</strain>
    </source>
</reference>
<evidence type="ECO:0000256" key="2">
    <source>
        <dbReference type="ARBA" id="ARBA00023136"/>
    </source>
</evidence>
<evidence type="ECO:0000313" key="9">
    <source>
        <dbReference type="Proteomes" id="UP000253676"/>
    </source>
</evidence>
<dbReference type="InterPro" id="IPR050330">
    <property type="entry name" value="Bact_OuterMem_StrucFunc"/>
</dbReference>
<keyword evidence="9" id="KW-1185">Reference proteome</keyword>
<dbReference type="PANTHER" id="PTHR30329">
    <property type="entry name" value="STATOR ELEMENT OF FLAGELLAR MOTOR COMPLEX"/>
    <property type="match status" value="1"/>
</dbReference>
<dbReference type="InterPro" id="IPR006665">
    <property type="entry name" value="OmpA-like"/>
</dbReference>
<dbReference type="CDD" id="cd07185">
    <property type="entry name" value="OmpA_C-like"/>
    <property type="match status" value="1"/>
</dbReference>
<evidence type="ECO:0000259" key="7">
    <source>
        <dbReference type="PROSITE" id="PS51123"/>
    </source>
</evidence>
<protein>
    <recommendedName>
        <fullName evidence="7">OmpA-like domain-containing protein</fullName>
    </recommendedName>
</protein>
<dbReference type="EMBL" id="QNUX01000007">
    <property type="protein sequence ID" value="RBN50343.1"/>
    <property type="molecule type" value="Genomic_DNA"/>
</dbReference>
<dbReference type="Gene3D" id="3.30.1330.60">
    <property type="entry name" value="OmpA-like domain"/>
    <property type="match status" value="1"/>
</dbReference>